<dbReference type="InterPro" id="IPR005017">
    <property type="entry name" value="OMPP1/FadL/TodX"/>
</dbReference>
<dbReference type="Proteomes" id="UP000199312">
    <property type="component" value="Unassembled WGS sequence"/>
</dbReference>
<dbReference type="SUPFAM" id="SSF56935">
    <property type="entry name" value="Porins"/>
    <property type="match status" value="1"/>
</dbReference>
<gene>
    <name evidence="8" type="ORF">SAMN04488006_1823</name>
</gene>
<proteinExistence type="inferred from homology"/>
<organism evidence="8 9">
    <name type="scientific">Lutibacter maritimus</name>
    <dbReference type="NCBI Taxonomy" id="593133"/>
    <lineage>
        <taxon>Bacteria</taxon>
        <taxon>Pseudomonadati</taxon>
        <taxon>Bacteroidota</taxon>
        <taxon>Flavobacteriia</taxon>
        <taxon>Flavobacteriales</taxon>
        <taxon>Flavobacteriaceae</taxon>
        <taxon>Lutibacter</taxon>
    </lineage>
</organism>
<evidence type="ECO:0000256" key="2">
    <source>
        <dbReference type="ARBA" id="ARBA00008163"/>
    </source>
</evidence>
<dbReference type="Gene3D" id="2.40.160.60">
    <property type="entry name" value="Outer membrane protein transport protein (OMPP1/FadL/TodX)"/>
    <property type="match status" value="1"/>
</dbReference>
<keyword evidence="3" id="KW-1134">Transmembrane beta strand</keyword>
<comment type="subcellular location">
    <subcellularLocation>
        <location evidence="1">Cell outer membrane</location>
        <topology evidence="1">Multi-pass membrane protein</topology>
    </subcellularLocation>
</comment>
<evidence type="ECO:0000256" key="6">
    <source>
        <dbReference type="ARBA" id="ARBA00023136"/>
    </source>
</evidence>
<keyword evidence="5" id="KW-0732">Signal</keyword>
<dbReference type="AlphaFoldDB" id="A0A1I6QIY6"/>
<dbReference type="STRING" id="593133.SAMN04488006_1823"/>
<protein>
    <submittedName>
        <fullName evidence="8">Long-chain fatty acid transport protein</fullName>
    </submittedName>
</protein>
<keyword evidence="9" id="KW-1185">Reference proteome</keyword>
<sequence>MVIFTAYFSNAQTLSYNDIGELFSKETINGTARFNAMSGAFGALGGDMSAIDVNPAGAVVFSKSEVALSLYNKTIKTNASFYGLNQNSENEFLDLSQAGGVMIFTTNDNSGWGKFALGFNYAVTNDFNNSWTAKGNSGYAPITDFYDPDVVYLNSDGHYFENYTDGKNEKYTFTFASEYNNNLMLGFSLSTYNIDHYQRVLTEEYNNDGNQNTFDVSQNQELLTYGDGISFNLGIISKPNDNVRLGLAFQSPIWYSLAEEFLEYDAIIFENNTNITDQFSIDDTYSGTNGFDYRLKTPSKLTGSVAYIFNKSGLISLDYIYKNYSNIKLSNGNFTAENQGFKNDLENATELRLGTEWRVDAFSFRGGYHYEKNPYKNAYQSDDIEGFSLGAGFKFRGGRVDFSYLNSTNTAPYNFYPNNNQINNAELDIDTSRFTATLVLNI</sequence>
<evidence type="ECO:0000313" key="8">
    <source>
        <dbReference type="EMBL" id="SFS52429.1"/>
    </source>
</evidence>
<evidence type="ECO:0000256" key="4">
    <source>
        <dbReference type="ARBA" id="ARBA00022692"/>
    </source>
</evidence>
<evidence type="ECO:0000313" key="9">
    <source>
        <dbReference type="Proteomes" id="UP000199312"/>
    </source>
</evidence>
<keyword evidence="6" id="KW-0472">Membrane</keyword>
<keyword evidence="7" id="KW-0998">Cell outer membrane</keyword>
<dbReference type="Pfam" id="PF03349">
    <property type="entry name" value="Toluene_X"/>
    <property type="match status" value="1"/>
</dbReference>
<keyword evidence="4" id="KW-0812">Transmembrane</keyword>
<evidence type="ECO:0000256" key="5">
    <source>
        <dbReference type="ARBA" id="ARBA00022729"/>
    </source>
</evidence>
<evidence type="ECO:0000256" key="7">
    <source>
        <dbReference type="ARBA" id="ARBA00023237"/>
    </source>
</evidence>
<comment type="similarity">
    <text evidence="2">Belongs to the OmpP1/FadL family.</text>
</comment>
<evidence type="ECO:0000256" key="3">
    <source>
        <dbReference type="ARBA" id="ARBA00022452"/>
    </source>
</evidence>
<dbReference type="GO" id="GO:0009279">
    <property type="term" value="C:cell outer membrane"/>
    <property type="evidence" value="ECO:0007669"/>
    <property type="project" value="UniProtKB-SubCell"/>
</dbReference>
<dbReference type="EMBL" id="FOZP01000004">
    <property type="protein sequence ID" value="SFS52429.1"/>
    <property type="molecule type" value="Genomic_DNA"/>
</dbReference>
<evidence type="ECO:0000256" key="1">
    <source>
        <dbReference type="ARBA" id="ARBA00004571"/>
    </source>
</evidence>
<name>A0A1I6QIY6_9FLAO</name>
<accession>A0A1I6QIY6</accession>
<reference evidence="9" key="1">
    <citation type="submission" date="2016-10" db="EMBL/GenBank/DDBJ databases">
        <authorList>
            <person name="Varghese N."/>
            <person name="Submissions S."/>
        </authorList>
    </citation>
    <scope>NUCLEOTIDE SEQUENCE [LARGE SCALE GENOMIC DNA]</scope>
    <source>
        <strain evidence="9">DSM 24450</strain>
    </source>
</reference>